<organism evidence="13 14">
    <name type="scientific">Candidatus Obscuribacter phosphatis</name>
    <dbReference type="NCBI Taxonomy" id="1906157"/>
    <lineage>
        <taxon>Bacteria</taxon>
        <taxon>Bacillati</taxon>
        <taxon>Candidatus Melainabacteria</taxon>
        <taxon>Candidatus Obscuribacterales</taxon>
        <taxon>Candidatus Obscuribacteraceae</taxon>
        <taxon>Candidatus Obscuribacter</taxon>
    </lineage>
</organism>
<dbReference type="Gene3D" id="3.40.50.880">
    <property type="match status" value="1"/>
</dbReference>
<evidence type="ECO:0000256" key="6">
    <source>
        <dbReference type="ARBA" id="ARBA00022840"/>
    </source>
</evidence>
<dbReference type="FunFam" id="3.50.30.20:FF:000001">
    <property type="entry name" value="Carbamoyl-phosphate synthase small chain"/>
    <property type="match status" value="1"/>
</dbReference>
<dbReference type="NCBIfam" id="NF009475">
    <property type="entry name" value="PRK12838.1"/>
    <property type="match status" value="1"/>
</dbReference>
<dbReference type="InterPro" id="IPR050472">
    <property type="entry name" value="Anth_synth/Amidotransfase"/>
</dbReference>
<evidence type="ECO:0000256" key="4">
    <source>
        <dbReference type="ARBA" id="ARBA00022598"/>
    </source>
</evidence>
<keyword evidence="6 11" id="KW-0067">ATP-binding</keyword>
<keyword evidence="11" id="KW-0028">Amino-acid biosynthesis</keyword>
<comment type="similarity">
    <text evidence="3 11">Belongs to the CarA family.</text>
</comment>
<feature type="binding site" evidence="11">
    <location>
        <position position="318"/>
    </location>
    <ligand>
        <name>L-glutamine</name>
        <dbReference type="ChEBI" id="CHEBI:58359"/>
    </ligand>
</feature>
<dbReference type="InterPro" id="IPR017926">
    <property type="entry name" value="GATASE"/>
</dbReference>
<feature type="region of interest" description="CPSase" evidence="11">
    <location>
        <begin position="1"/>
        <end position="199"/>
    </location>
</feature>
<dbReference type="Proteomes" id="UP000664277">
    <property type="component" value="Unassembled WGS sequence"/>
</dbReference>
<protein>
    <recommendedName>
        <fullName evidence="11">Carbamoyl phosphate synthase small chain</fullName>
        <ecNumber evidence="11">6.3.5.5</ecNumber>
    </recommendedName>
    <alternativeName>
        <fullName evidence="11">Carbamoyl phosphate synthetase glutamine chain</fullName>
    </alternativeName>
</protein>
<dbReference type="UniPathway" id="UPA00068">
    <property type="reaction ID" value="UER00171"/>
</dbReference>
<evidence type="ECO:0000256" key="10">
    <source>
        <dbReference type="ARBA" id="ARBA00049285"/>
    </source>
</evidence>
<evidence type="ECO:0000256" key="9">
    <source>
        <dbReference type="ARBA" id="ARBA00048816"/>
    </source>
</evidence>
<comment type="catalytic activity">
    <reaction evidence="9 11">
        <text>hydrogencarbonate + L-glutamine + 2 ATP + H2O = carbamoyl phosphate + L-glutamate + 2 ADP + phosphate + 2 H(+)</text>
        <dbReference type="Rhea" id="RHEA:18633"/>
        <dbReference type="ChEBI" id="CHEBI:15377"/>
        <dbReference type="ChEBI" id="CHEBI:15378"/>
        <dbReference type="ChEBI" id="CHEBI:17544"/>
        <dbReference type="ChEBI" id="CHEBI:29985"/>
        <dbReference type="ChEBI" id="CHEBI:30616"/>
        <dbReference type="ChEBI" id="CHEBI:43474"/>
        <dbReference type="ChEBI" id="CHEBI:58228"/>
        <dbReference type="ChEBI" id="CHEBI:58359"/>
        <dbReference type="ChEBI" id="CHEBI:456216"/>
        <dbReference type="EC" id="6.3.5.5"/>
    </reaction>
</comment>
<keyword evidence="7 11" id="KW-0315">Glutamine amidotransferase</keyword>
<dbReference type="GO" id="GO:0006207">
    <property type="term" value="P:'de novo' pyrimidine nucleobase biosynthetic process"/>
    <property type="evidence" value="ECO:0007669"/>
    <property type="project" value="InterPro"/>
</dbReference>
<keyword evidence="11" id="KW-0055">Arginine biosynthesis</keyword>
<proteinExistence type="inferred from homology"/>
<evidence type="ECO:0000256" key="2">
    <source>
        <dbReference type="ARBA" id="ARBA00005077"/>
    </source>
</evidence>
<dbReference type="CDD" id="cd01744">
    <property type="entry name" value="GATase1_CPSase"/>
    <property type="match status" value="1"/>
</dbReference>
<feature type="active site" description="Nucleophile" evidence="11">
    <location>
        <position position="276"/>
    </location>
</feature>
<keyword evidence="8 11" id="KW-0665">Pyrimidine biosynthesis</keyword>
<comment type="catalytic activity">
    <reaction evidence="10 11">
        <text>L-glutamine + H2O = L-glutamate + NH4(+)</text>
        <dbReference type="Rhea" id="RHEA:15889"/>
        <dbReference type="ChEBI" id="CHEBI:15377"/>
        <dbReference type="ChEBI" id="CHEBI:28938"/>
        <dbReference type="ChEBI" id="CHEBI:29985"/>
        <dbReference type="ChEBI" id="CHEBI:58359"/>
    </reaction>
</comment>
<comment type="pathway">
    <text evidence="1 11">Pyrimidine metabolism; UMP biosynthesis via de novo pathway; (S)-dihydroorotate from bicarbonate: step 1/3.</text>
</comment>
<dbReference type="NCBIfam" id="TIGR01368">
    <property type="entry name" value="CPSaseIIsmall"/>
    <property type="match status" value="1"/>
</dbReference>
<dbReference type="Pfam" id="PF00117">
    <property type="entry name" value="GATase"/>
    <property type="match status" value="1"/>
</dbReference>
<dbReference type="SUPFAM" id="SSF52021">
    <property type="entry name" value="Carbamoyl phosphate synthetase, small subunit N-terminal domain"/>
    <property type="match status" value="1"/>
</dbReference>
<feature type="binding site" evidence="11">
    <location>
        <position position="67"/>
    </location>
    <ligand>
        <name>L-glutamine</name>
        <dbReference type="ChEBI" id="CHEBI:58359"/>
    </ligand>
</feature>
<feature type="binding site" evidence="11">
    <location>
        <position position="277"/>
    </location>
    <ligand>
        <name>L-glutamine</name>
        <dbReference type="ChEBI" id="CHEBI:58359"/>
    </ligand>
</feature>
<keyword evidence="5 11" id="KW-0547">Nucleotide-binding</keyword>
<evidence type="ECO:0000256" key="8">
    <source>
        <dbReference type="ARBA" id="ARBA00022975"/>
    </source>
</evidence>
<accession>A0A8J7TP62</accession>
<dbReference type="HAMAP" id="MF_01209">
    <property type="entry name" value="CPSase_S_chain"/>
    <property type="match status" value="1"/>
</dbReference>
<dbReference type="AlphaFoldDB" id="A0A8J7TP62"/>
<evidence type="ECO:0000259" key="12">
    <source>
        <dbReference type="SMART" id="SM01097"/>
    </source>
</evidence>
<reference evidence="13" key="1">
    <citation type="submission" date="2021-02" db="EMBL/GenBank/DDBJ databases">
        <title>Genome-Resolved Metagenomics of a Microbial Community Performing Photosynthetic Biological Nutrient Removal.</title>
        <authorList>
            <person name="Mcdaniel E.A."/>
        </authorList>
    </citation>
    <scope>NUCLEOTIDE SEQUENCE</scope>
    <source>
        <strain evidence="13">UWPOB_OBS1</strain>
    </source>
</reference>
<dbReference type="GO" id="GO:0006526">
    <property type="term" value="P:L-arginine biosynthetic process"/>
    <property type="evidence" value="ECO:0007669"/>
    <property type="project" value="UniProtKB-UniRule"/>
</dbReference>
<feature type="binding site" evidence="11">
    <location>
        <position position="250"/>
    </location>
    <ligand>
        <name>L-glutamine</name>
        <dbReference type="ChEBI" id="CHEBI:58359"/>
    </ligand>
</feature>
<dbReference type="PROSITE" id="PS51273">
    <property type="entry name" value="GATASE_TYPE_1"/>
    <property type="match status" value="1"/>
</dbReference>
<feature type="binding site" evidence="11">
    <location>
        <position position="321"/>
    </location>
    <ligand>
        <name>L-glutamine</name>
        <dbReference type="ChEBI" id="CHEBI:58359"/>
    </ligand>
</feature>
<keyword evidence="4 11" id="KW-0436">Ligase</keyword>
<dbReference type="UniPathway" id="UPA00070">
    <property type="reaction ID" value="UER00115"/>
</dbReference>
<dbReference type="PRINTS" id="PR00099">
    <property type="entry name" value="CPSGATASE"/>
</dbReference>
<comment type="function">
    <text evidence="11">Small subunit of the glutamine-dependent carbamoyl phosphate synthetase (CPSase). CPSase catalyzes the formation of carbamoyl phosphate from the ammonia moiety of glutamine, carbonate, and phosphate donated by ATP, constituting the first step of 2 biosynthetic pathways, one leading to arginine and/or urea and the other to pyrimidine nucleotides. The small subunit (glutamine amidotransferase) binds and cleaves glutamine to supply the large subunit with the substrate ammonia.</text>
</comment>
<dbReference type="InterPro" id="IPR036480">
    <property type="entry name" value="CarbP_synth_ssu_N_sf"/>
</dbReference>
<gene>
    <name evidence="11 13" type="primary">carA</name>
    <name evidence="13" type="ORF">J0M35_15180</name>
</gene>
<feature type="binding site" evidence="11">
    <location>
        <position position="248"/>
    </location>
    <ligand>
        <name>L-glutamine</name>
        <dbReference type="ChEBI" id="CHEBI:58359"/>
    </ligand>
</feature>
<evidence type="ECO:0000256" key="11">
    <source>
        <dbReference type="HAMAP-Rule" id="MF_01209"/>
    </source>
</evidence>
<evidence type="ECO:0000256" key="3">
    <source>
        <dbReference type="ARBA" id="ARBA00007800"/>
    </source>
</evidence>
<name>A0A8J7TP62_9BACT</name>
<dbReference type="InterPro" id="IPR035686">
    <property type="entry name" value="CPSase_GATase1"/>
</dbReference>
<evidence type="ECO:0000256" key="7">
    <source>
        <dbReference type="ARBA" id="ARBA00022962"/>
    </source>
</evidence>
<dbReference type="InterPro" id="IPR006274">
    <property type="entry name" value="CarbamoylP_synth_ssu"/>
</dbReference>
<dbReference type="PANTHER" id="PTHR43418">
    <property type="entry name" value="MULTIFUNCTIONAL TRYPTOPHAN BIOSYNTHESIS PROTEIN-RELATED"/>
    <property type="match status" value="1"/>
</dbReference>
<evidence type="ECO:0000313" key="13">
    <source>
        <dbReference type="EMBL" id="MBN8661708.1"/>
    </source>
</evidence>
<dbReference type="SUPFAM" id="SSF52317">
    <property type="entry name" value="Class I glutamine amidotransferase-like"/>
    <property type="match status" value="1"/>
</dbReference>
<feature type="active site" evidence="11">
    <location>
        <position position="360"/>
    </location>
</feature>
<evidence type="ECO:0000256" key="5">
    <source>
        <dbReference type="ARBA" id="ARBA00022741"/>
    </source>
</evidence>
<comment type="caution">
    <text evidence="13">The sequence shown here is derived from an EMBL/GenBank/DDBJ whole genome shotgun (WGS) entry which is preliminary data.</text>
</comment>
<dbReference type="GO" id="GO:0004088">
    <property type="term" value="F:carbamoyl-phosphate synthase (glutamine-hydrolyzing) activity"/>
    <property type="evidence" value="ECO:0007669"/>
    <property type="project" value="UniProtKB-UniRule"/>
</dbReference>
<dbReference type="GO" id="GO:0006541">
    <property type="term" value="P:glutamine metabolic process"/>
    <property type="evidence" value="ECO:0007669"/>
    <property type="project" value="InterPro"/>
</dbReference>
<dbReference type="EC" id="6.3.5.5" evidence="11"/>
<dbReference type="PRINTS" id="PR00097">
    <property type="entry name" value="ANTSNTHASEII"/>
</dbReference>
<dbReference type="GO" id="GO:0044205">
    <property type="term" value="P:'de novo' UMP biosynthetic process"/>
    <property type="evidence" value="ECO:0007669"/>
    <property type="project" value="UniProtKB-UniRule"/>
</dbReference>
<feature type="active site" evidence="11">
    <location>
        <position position="362"/>
    </location>
</feature>
<dbReference type="InterPro" id="IPR002474">
    <property type="entry name" value="CarbamoylP_synth_ssu_N"/>
</dbReference>
<feature type="domain" description="Carbamoyl-phosphate synthase small subunit N-terminal" evidence="12">
    <location>
        <begin position="23"/>
        <end position="153"/>
    </location>
</feature>
<dbReference type="Pfam" id="PF00988">
    <property type="entry name" value="CPSase_sm_chain"/>
    <property type="match status" value="1"/>
</dbReference>
<evidence type="ECO:0000313" key="14">
    <source>
        <dbReference type="Proteomes" id="UP000664277"/>
    </source>
</evidence>
<dbReference type="Gene3D" id="3.50.30.20">
    <property type="entry name" value="Carbamoyl-phosphate synthase small subunit, N-terminal domain"/>
    <property type="match status" value="1"/>
</dbReference>
<feature type="binding site" evidence="11">
    <location>
        <position position="280"/>
    </location>
    <ligand>
        <name>L-glutamine</name>
        <dbReference type="ChEBI" id="CHEBI:58359"/>
    </ligand>
</feature>
<dbReference type="InterPro" id="IPR029062">
    <property type="entry name" value="Class_I_gatase-like"/>
</dbReference>
<dbReference type="SMART" id="SM01097">
    <property type="entry name" value="CPSase_sm_chain"/>
    <property type="match status" value="1"/>
</dbReference>
<comment type="subunit">
    <text evidence="11">Composed of two chains; the small (or glutamine) chain promotes the hydrolysis of glutamine to ammonia, which is used by the large (or ammonia) chain to synthesize carbamoyl phosphate. Tetramer of heterodimers (alpha,beta)4.</text>
</comment>
<dbReference type="PRINTS" id="PR00096">
    <property type="entry name" value="GATASE"/>
</dbReference>
<dbReference type="GO" id="GO:0005524">
    <property type="term" value="F:ATP binding"/>
    <property type="evidence" value="ECO:0007669"/>
    <property type="project" value="UniProtKB-UniRule"/>
</dbReference>
<comment type="pathway">
    <text evidence="2 11">Amino-acid biosynthesis; L-arginine biosynthesis; carbamoyl phosphate from bicarbonate: step 1/1.</text>
</comment>
<dbReference type="EMBL" id="JAFLCK010000023">
    <property type="protein sequence ID" value="MBN8661708.1"/>
    <property type="molecule type" value="Genomic_DNA"/>
</dbReference>
<sequence>MSERAKRFYRDQSGKLRIKQDRAAARLVMEDGTVLEGLSFGASGRSFGELVFNTSLMGYQEVLTDPSYAGQVITMTYPEMGNYGANAEDLESKKVFARGLVVRHLSRLHSNFRAQESLEAFMQRHGVVGISEVDTRHITRKLRDQGAMRCLITNLEEDLAADTAKLTKLVKDSPEMTGQDLTAEVTTDKVYKLGQGNKLKVSVLDFGCKANILNELTKRDIEVTVYPAQTAAKAVLETKPDGIFLSNGPGDPAACAAVLKELPQLIESKIPIFGICLGHQLLSIAMGASTYKLKFGHRGGNQPVKDLTTGKIEVTSQNHGFAVDDKSLPEHLELTHINLNDNSVEGFRHRTLPIFAVQYHPESSPGPHDSTYLFDRFVSLMSGAVKAAK</sequence>
<evidence type="ECO:0000256" key="1">
    <source>
        <dbReference type="ARBA" id="ARBA00004812"/>
    </source>
</evidence>
<feature type="binding site" evidence="11">
    <location>
        <position position="320"/>
    </location>
    <ligand>
        <name>L-glutamine</name>
        <dbReference type="ChEBI" id="CHEBI:58359"/>
    </ligand>
</feature>
<dbReference type="PANTHER" id="PTHR43418:SF7">
    <property type="entry name" value="CARBAMOYL-PHOSPHATE SYNTHASE SMALL CHAIN"/>
    <property type="match status" value="1"/>
</dbReference>